<sequence>MDYHTYRQALAEQLQGAELPFQADEFAARLARTRILMKEAGRDALLLTDPADIFYLTGYHTFEVSVHTALVVTTERVVLQVPSIETGPAVVTATVDEIIGYRWESLDEVTVPLAEVLAPYRAIGLDAFSAGLRFGVIQALQTRLGSGRFYSDGGALLDGQRLVKREVELACLRESARITATGLAAAEAIITPGMTDNDIAAEGAKVLLAEGSEFMSLQPIVTSGRRISVIHVNHKRTPIAADDPVFLEFGSAYQRYTAPMMRTAVAGRASADMQAVRDICRGMFESLTSAMHPGNTFDDAARAAEAVLAPHEERLFFSGVFGYAVGAQFPPSWVEGTGYIARGQERTFEENMVFHLPLCLRLPGQWGIGISDTVQVTRQGGVPLTDNDWQINERIDARFHKD</sequence>
<reference evidence="3 4" key="1">
    <citation type="journal article" date="2015" name="Int. J. Syst. Evol. Microbiol.">
        <title>Halomonas salicampi sp. nov., a halotolerant and alkalitolerant bacterium isolated from a saltern soil.</title>
        <authorList>
            <person name="Lee J.C."/>
            <person name="Kim Y.S."/>
            <person name="Yun B.S."/>
            <person name="Whang K.S."/>
        </authorList>
    </citation>
    <scope>NUCLEOTIDE SEQUENCE [LARGE SCALE GENOMIC DNA]</scope>
    <source>
        <strain evidence="3 4">BH103</strain>
    </source>
</reference>
<dbReference type="RefSeq" id="WP_179929417.1">
    <property type="nucleotide sequence ID" value="NZ_JACCDF010000002.1"/>
</dbReference>
<keyword evidence="3" id="KW-0031">Aminopeptidase</keyword>
<keyword evidence="4" id="KW-1185">Reference proteome</keyword>
<dbReference type="InterPro" id="IPR000994">
    <property type="entry name" value="Pept_M24"/>
</dbReference>
<dbReference type="EMBL" id="JACCDF010000002">
    <property type="protein sequence ID" value="NYS60110.1"/>
    <property type="molecule type" value="Genomic_DNA"/>
</dbReference>
<proteinExistence type="predicted"/>
<evidence type="ECO:0000313" key="4">
    <source>
        <dbReference type="Proteomes" id="UP000586119"/>
    </source>
</evidence>
<dbReference type="Proteomes" id="UP000586119">
    <property type="component" value="Unassembled WGS sequence"/>
</dbReference>
<dbReference type="AlphaFoldDB" id="A0A7Z0LJL8"/>
<dbReference type="SUPFAM" id="SSF55920">
    <property type="entry name" value="Creatinase/aminopeptidase"/>
    <property type="match status" value="1"/>
</dbReference>
<keyword evidence="3" id="KW-0645">Protease</keyword>
<feature type="domain" description="Peptidase M24" evidence="1">
    <location>
        <begin position="171"/>
        <end position="377"/>
    </location>
</feature>
<dbReference type="InterPro" id="IPR000587">
    <property type="entry name" value="Creatinase_N"/>
</dbReference>
<name>A0A7Z0LJL8_9GAMM</name>
<evidence type="ECO:0000259" key="2">
    <source>
        <dbReference type="Pfam" id="PF01321"/>
    </source>
</evidence>
<dbReference type="PANTHER" id="PTHR46112">
    <property type="entry name" value="AMINOPEPTIDASE"/>
    <property type="match status" value="1"/>
</dbReference>
<evidence type="ECO:0000259" key="1">
    <source>
        <dbReference type="Pfam" id="PF00557"/>
    </source>
</evidence>
<protein>
    <submittedName>
        <fullName evidence="3">Aminopeptidase P family protein</fullName>
    </submittedName>
</protein>
<feature type="domain" description="Creatinase N-terminal" evidence="2">
    <location>
        <begin position="29"/>
        <end position="163"/>
    </location>
</feature>
<dbReference type="Pfam" id="PF01321">
    <property type="entry name" value="Creatinase_N"/>
    <property type="match status" value="1"/>
</dbReference>
<dbReference type="Gene3D" id="3.90.230.10">
    <property type="entry name" value="Creatinase/methionine aminopeptidase superfamily"/>
    <property type="match status" value="1"/>
</dbReference>
<dbReference type="PANTHER" id="PTHR46112:SF2">
    <property type="entry name" value="XAA-PRO AMINOPEPTIDASE P-RELATED"/>
    <property type="match status" value="1"/>
</dbReference>
<keyword evidence="3" id="KW-0378">Hydrolase</keyword>
<gene>
    <name evidence="3" type="ORF">HZS81_04950</name>
</gene>
<comment type="caution">
    <text evidence="3">The sequence shown here is derived from an EMBL/GenBank/DDBJ whole genome shotgun (WGS) entry which is preliminary data.</text>
</comment>
<dbReference type="SUPFAM" id="SSF53092">
    <property type="entry name" value="Creatinase/prolidase N-terminal domain"/>
    <property type="match status" value="1"/>
</dbReference>
<dbReference type="Pfam" id="PF00557">
    <property type="entry name" value="Peptidase_M24"/>
    <property type="match status" value="1"/>
</dbReference>
<dbReference type="InterPro" id="IPR050659">
    <property type="entry name" value="Peptidase_M24B"/>
</dbReference>
<organism evidence="3 4">
    <name type="scientific">Vreelandella salicampi</name>
    <dbReference type="NCBI Taxonomy" id="1449798"/>
    <lineage>
        <taxon>Bacteria</taxon>
        <taxon>Pseudomonadati</taxon>
        <taxon>Pseudomonadota</taxon>
        <taxon>Gammaproteobacteria</taxon>
        <taxon>Oceanospirillales</taxon>
        <taxon>Halomonadaceae</taxon>
        <taxon>Vreelandella</taxon>
    </lineage>
</organism>
<dbReference type="InterPro" id="IPR036005">
    <property type="entry name" value="Creatinase/aminopeptidase-like"/>
</dbReference>
<dbReference type="GO" id="GO:0004177">
    <property type="term" value="F:aminopeptidase activity"/>
    <property type="evidence" value="ECO:0007669"/>
    <property type="project" value="UniProtKB-KW"/>
</dbReference>
<evidence type="ECO:0000313" key="3">
    <source>
        <dbReference type="EMBL" id="NYS60110.1"/>
    </source>
</evidence>
<dbReference type="Gene3D" id="3.40.350.10">
    <property type="entry name" value="Creatinase/prolidase N-terminal domain"/>
    <property type="match status" value="1"/>
</dbReference>
<dbReference type="CDD" id="cd01066">
    <property type="entry name" value="APP_MetAP"/>
    <property type="match status" value="1"/>
</dbReference>
<dbReference type="InterPro" id="IPR029149">
    <property type="entry name" value="Creatin/AminoP/Spt16_N"/>
</dbReference>
<accession>A0A7Z0LJL8</accession>